<accession>A0A8S5MFZ6</accession>
<proteinExistence type="predicted"/>
<protein>
    <submittedName>
        <fullName evidence="1">Uncharacterized protein</fullName>
    </submittedName>
</protein>
<organism evidence="1">
    <name type="scientific">Siphoviridae sp. ctWuM9</name>
    <dbReference type="NCBI Taxonomy" id="2826364"/>
    <lineage>
        <taxon>Viruses</taxon>
        <taxon>Duplodnaviria</taxon>
        <taxon>Heunggongvirae</taxon>
        <taxon>Uroviricota</taxon>
        <taxon>Caudoviricetes</taxon>
    </lineage>
</organism>
<dbReference type="EMBL" id="BK014888">
    <property type="protein sequence ID" value="DAD80835.1"/>
    <property type="molecule type" value="Genomic_DNA"/>
</dbReference>
<reference evidence="1" key="1">
    <citation type="journal article" date="2021" name="Proc. Natl. Acad. Sci. U.S.A.">
        <title>A Catalog of Tens of Thousands of Viruses from Human Metagenomes Reveals Hidden Associations with Chronic Diseases.</title>
        <authorList>
            <person name="Tisza M.J."/>
            <person name="Buck C.B."/>
        </authorList>
    </citation>
    <scope>NUCLEOTIDE SEQUENCE</scope>
    <source>
        <strain evidence="1">CtWuM9</strain>
    </source>
</reference>
<evidence type="ECO:0000313" key="1">
    <source>
        <dbReference type="EMBL" id="DAD80835.1"/>
    </source>
</evidence>
<name>A0A8S5MFZ6_9CAUD</name>
<sequence>MKWGVRCKAKKDAKEYTKAKSFYGEGAGTRRKLIKQKVEYNSKHIPGYKEAFDHYVKNTDMSKRASQAVRERKVKDAKNSAGKAVRGVGNILAGRMQFVGGSMLIGYTALRIGQKYGAIPSNDVLLDRTYNIGKNVIREFGNKVRR</sequence>